<dbReference type="Pfam" id="PF17989">
    <property type="entry name" value="ALP_N"/>
    <property type="match status" value="1"/>
</dbReference>
<name>A0A1I0NIT2_9FIRM</name>
<dbReference type="Proteomes" id="UP000199701">
    <property type="component" value="Unassembled WGS sequence"/>
</dbReference>
<dbReference type="CDD" id="cd10227">
    <property type="entry name" value="ASKHA_NBD_ParM-like"/>
    <property type="match status" value="1"/>
</dbReference>
<gene>
    <name evidence="2" type="ORF">SAMN05421659_103124</name>
</gene>
<dbReference type="RefSeq" id="WP_242940964.1">
    <property type="nucleotide sequence ID" value="NZ_FOJI01000003.1"/>
</dbReference>
<dbReference type="EMBL" id="FOJI01000003">
    <property type="protein sequence ID" value="SEW01065.1"/>
    <property type="molecule type" value="Genomic_DNA"/>
</dbReference>
<evidence type="ECO:0000313" key="3">
    <source>
        <dbReference type="Proteomes" id="UP000199701"/>
    </source>
</evidence>
<proteinExistence type="predicted"/>
<evidence type="ECO:0000259" key="1">
    <source>
        <dbReference type="Pfam" id="PF17989"/>
    </source>
</evidence>
<keyword evidence="3" id="KW-1185">Reference proteome</keyword>
<dbReference type="InterPro" id="IPR040607">
    <property type="entry name" value="ALP_N"/>
</dbReference>
<sequence length="304" mass="34704">MENNNIEVIGIDHGWANIKSVSQIFSSAVDEITTEPALFDNILEYESKFYSIGGKRLEVKNTKVEDNNYYLLTLAAIAKELDRRGMKNANVLLAVGLPLTRFGAEKQDFIDYLSRKKQVTFRFGKKTYNITIFRVSVFPQCYAAVTDQISEYVRKRVVVDIGSWTIDIMPIEEKMPDESRCHTVNEGLITCMRSIKDECTRQLNGTIEESEIKYVMMTGKSDIDAKYFAIMEAEIKKFATSVYHKLIEYGYNLETTPITFVGGGATVMKLFGGLKQKNIEYIEDVKANAKGYERLAKMFLNSRR</sequence>
<reference evidence="2 3" key="1">
    <citation type="submission" date="2016-10" db="EMBL/GenBank/DDBJ databases">
        <authorList>
            <person name="de Groot N.N."/>
        </authorList>
    </citation>
    <scope>NUCLEOTIDE SEQUENCE [LARGE SCALE GENOMIC DNA]</scope>
    <source>
        <strain evidence="2 3">DSM 9179</strain>
    </source>
</reference>
<accession>A0A1I0NIT2</accession>
<organism evidence="2 3">
    <name type="scientific">[Clostridium] fimetarium</name>
    <dbReference type="NCBI Taxonomy" id="99656"/>
    <lineage>
        <taxon>Bacteria</taxon>
        <taxon>Bacillati</taxon>
        <taxon>Bacillota</taxon>
        <taxon>Clostridia</taxon>
        <taxon>Lachnospirales</taxon>
        <taxon>Lachnospiraceae</taxon>
    </lineage>
</organism>
<feature type="domain" description="Actin-like protein N-terminal" evidence="1">
    <location>
        <begin position="10"/>
        <end position="142"/>
    </location>
</feature>
<dbReference type="AlphaFoldDB" id="A0A1I0NIT2"/>
<dbReference type="InterPro" id="IPR043129">
    <property type="entry name" value="ATPase_NBD"/>
</dbReference>
<protein>
    <submittedName>
        <fullName evidence="2">Plasmid segregation protein ParM</fullName>
    </submittedName>
</protein>
<dbReference type="SUPFAM" id="SSF53067">
    <property type="entry name" value="Actin-like ATPase domain"/>
    <property type="match status" value="2"/>
</dbReference>
<dbReference type="STRING" id="99656.SAMN05421659_103124"/>
<evidence type="ECO:0000313" key="2">
    <source>
        <dbReference type="EMBL" id="SEW01065.1"/>
    </source>
</evidence>
<dbReference type="Gene3D" id="3.30.420.40">
    <property type="match status" value="2"/>
</dbReference>